<evidence type="ECO:0008006" key="3">
    <source>
        <dbReference type="Google" id="ProtNLM"/>
    </source>
</evidence>
<protein>
    <recommendedName>
        <fullName evidence="3">Transcriptional regulator</fullName>
    </recommendedName>
</protein>
<organism evidence="1 2">
    <name type="scientific">Oceaniferula marina</name>
    <dbReference type="NCBI Taxonomy" id="2748318"/>
    <lineage>
        <taxon>Bacteria</taxon>
        <taxon>Pseudomonadati</taxon>
        <taxon>Verrucomicrobiota</taxon>
        <taxon>Verrucomicrobiia</taxon>
        <taxon>Verrucomicrobiales</taxon>
        <taxon>Verrucomicrobiaceae</taxon>
        <taxon>Oceaniferula</taxon>
    </lineage>
</organism>
<reference evidence="1 2" key="1">
    <citation type="submission" date="2020-07" db="EMBL/GenBank/DDBJ databases">
        <title>Roseicoccus Jingziensis gen. nov., sp. nov., isolated from coastal seawater.</title>
        <authorList>
            <person name="Feng X."/>
        </authorList>
    </citation>
    <scope>NUCLEOTIDE SEQUENCE [LARGE SCALE GENOMIC DNA]</scope>
    <source>
        <strain evidence="1 2">N1E253</strain>
    </source>
</reference>
<dbReference type="Proteomes" id="UP000557872">
    <property type="component" value="Unassembled WGS sequence"/>
</dbReference>
<evidence type="ECO:0000313" key="2">
    <source>
        <dbReference type="Proteomes" id="UP000557872"/>
    </source>
</evidence>
<dbReference type="EMBL" id="JACBAZ010000001">
    <property type="protein sequence ID" value="NWK54521.1"/>
    <property type="molecule type" value="Genomic_DNA"/>
</dbReference>
<accession>A0A851GFI5</accession>
<dbReference type="SUPFAM" id="SSF46785">
    <property type="entry name" value="Winged helix' DNA-binding domain"/>
    <property type="match status" value="1"/>
</dbReference>
<name>A0A851GFI5_9BACT</name>
<gene>
    <name evidence="1" type="ORF">HW115_02785</name>
</gene>
<dbReference type="InterPro" id="IPR036388">
    <property type="entry name" value="WH-like_DNA-bd_sf"/>
</dbReference>
<keyword evidence="2" id="KW-1185">Reference proteome</keyword>
<dbReference type="InterPro" id="IPR036390">
    <property type="entry name" value="WH_DNA-bd_sf"/>
</dbReference>
<sequence>MAIPELSSLLEMSYMGVKQHCIKLEELGYVKAWRVPRVQVGRPQKLYKLTKKADPLFPTGGVGLVLSLLEGVRMSFGDSAPEKLLYHYFEKERDLWLKAVRPGKSLVEKATRFADARTRSGHFCHCHYNVKEGFFIEEYHHPLHEVFVKYPNLMAMETRMMEQALGTQVDRDVRKGSHGVKCTIYRIGTLG</sequence>
<dbReference type="Gene3D" id="1.10.10.10">
    <property type="entry name" value="Winged helix-like DNA-binding domain superfamily/Winged helix DNA-binding domain"/>
    <property type="match status" value="1"/>
</dbReference>
<proteinExistence type="predicted"/>
<dbReference type="AlphaFoldDB" id="A0A851GFI5"/>
<comment type="caution">
    <text evidence="1">The sequence shown here is derived from an EMBL/GenBank/DDBJ whole genome shotgun (WGS) entry which is preliminary data.</text>
</comment>
<evidence type="ECO:0000313" key="1">
    <source>
        <dbReference type="EMBL" id="NWK54521.1"/>
    </source>
</evidence>